<dbReference type="GO" id="GO:0003677">
    <property type="term" value="F:DNA binding"/>
    <property type="evidence" value="ECO:0007669"/>
    <property type="project" value="UniProtKB-ARBA"/>
</dbReference>
<dbReference type="InterPro" id="IPR036867">
    <property type="entry name" value="R3H_dom_sf"/>
</dbReference>
<feature type="compositionally biased region" description="Polar residues" evidence="10">
    <location>
        <begin position="1553"/>
        <end position="1569"/>
    </location>
</feature>
<feature type="repeat" description="ANK" evidence="9">
    <location>
        <begin position="529"/>
        <end position="561"/>
    </location>
</feature>
<evidence type="ECO:0000256" key="1">
    <source>
        <dbReference type="ARBA" id="ARBA00004123"/>
    </source>
</evidence>
<dbReference type="InterPro" id="IPR001374">
    <property type="entry name" value="R3H_dom"/>
</dbReference>
<dbReference type="SUPFAM" id="SSF48403">
    <property type="entry name" value="Ankyrin repeat"/>
    <property type="match status" value="1"/>
</dbReference>
<dbReference type="GO" id="GO:0016787">
    <property type="term" value="F:hydrolase activity"/>
    <property type="evidence" value="ECO:0007669"/>
    <property type="project" value="UniProtKB-KW"/>
</dbReference>
<dbReference type="SUPFAM" id="SSF82708">
    <property type="entry name" value="R3H domain"/>
    <property type="match status" value="1"/>
</dbReference>
<dbReference type="FunFam" id="3.30.1370.50:FF:000002">
    <property type="entry name" value="Immunoglobulin mu DNA-binding protein 2"/>
    <property type="match status" value="1"/>
</dbReference>
<evidence type="ECO:0000259" key="13">
    <source>
        <dbReference type="PROSITE" id="PS51192"/>
    </source>
</evidence>
<evidence type="ECO:0000256" key="4">
    <source>
        <dbReference type="ARBA" id="ARBA00022801"/>
    </source>
</evidence>
<dbReference type="SMART" id="SM00487">
    <property type="entry name" value="DEXDc"/>
    <property type="match status" value="1"/>
</dbReference>
<feature type="domain" description="Helicase ATP-binding" evidence="13">
    <location>
        <begin position="230"/>
        <end position="396"/>
    </location>
</feature>
<dbReference type="EMBL" id="JAZGQO010000003">
    <property type="protein sequence ID" value="KAK6188730.1"/>
    <property type="molecule type" value="Genomic_DNA"/>
</dbReference>
<organism evidence="15 16">
    <name type="scientific">Patella caerulea</name>
    <name type="common">Rayed Mediterranean limpet</name>
    <dbReference type="NCBI Taxonomy" id="87958"/>
    <lineage>
        <taxon>Eukaryota</taxon>
        <taxon>Metazoa</taxon>
        <taxon>Spiralia</taxon>
        <taxon>Lophotrochozoa</taxon>
        <taxon>Mollusca</taxon>
        <taxon>Gastropoda</taxon>
        <taxon>Patellogastropoda</taxon>
        <taxon>Patelloidea</taxon>
        <taxon>Patellidae</taxon>
        <taxon>Patella</taxon>
    </lineage>
</organism>
<keyword evidence="16" id="KW-1185">Reference proteome</keyword>
<dbReference type="GO" id="GO:0004386">
    <property type="term" value="F:helicase activity"/>
    <property type="evidence" value="ECO:0007669"/>
    <property type="project" value="UniProtKB-KW"/>
</dbReference>
<keyword evidence="6" id="KW-0067">ATP-binding</keyword>
<feature type="compositionally biased region" description="Gly residues" evidence="10">
    <location>
        <begin position="1211"/>
        <end position="1220"/>
    </location>
</feature>
<dbReference type="PROSITE" id="PS50297">
    <property type="entry name" value="ANK_REP_REGION"/>
    <property type="match status" value="1"/>
</dbReference>
<dbReference type="InterPro" id="IPR001650">
    <property type="entry name" value="Helicase_C-like"/>
</dbReference>
<dbReference type="Gene3D" id="1.20.120.1080">
    <property type="match status" value="1"/>
</dbReference>
<dbReference type="FunFam" id="1.25.40.20:FF:000159">
    <property type="entry name" value="probable ATP-dependent RNA helicase YTHDC2"/>
    <property type="match status" value="1"/>
</dbReference>
<evidence type="ECO:0000256" key="6">
    <source>
        <dbReference type="ARBA" id="ARBA00022840"/>
    </source>
</evidence>
<evidence type="ECO:0000259" key="14">
    <source>
        <dbReference type="PROSITE" id="PS51194"/>
    </source>
</evidence>
<dbReference type="PROSITE" id="PS50882">
    <property type="entry name" value="YTH"/>
    <property type="match status" value="1"/>
</dbReference>
<dbReference type="InterPro" id="IPR027417">
    <property type="entry name" value="P-loop_NTPase"/>
</dbReference>
<dbReference type="SMART" id="SM00393">
    <property type="entry name" value="R3H"/>
    <property type="match status" value="1"/>
</dbReference>
<dbReference type="Pfam" id="PF01424">
    <property type="entry name" value="R3H"/>
    <property type="match status" value="1"/>
</dbReference>
<dbReference type="CDD" id="cd21134">
    <property type="entry name" value="YTH"/>
    <property type="match status" value="1"/>
</dbReference>
<feature type="domain" description="Helicase C-terminal" evidence="14">
    <location>
        <begin position="629"/>
        <end position="802"/>
    </location>
</feature>
<sequence>MAARGRYFNRQGSTGNQNHGSPLPMSGSNNYGSPRNNDNNSPRPSSGSSYSSMNDPTRGPRPNQPVCIGEEVKIGIHLAFERFRLNPEQKELEFPSSLTATERAYIHRLCEDYNLKSKSHGKGASRCLTIYKKEGNQSSGTSVTFQLARNSRHQILSLMQRFPLTNKERQELQPKTHKSTVNEIIKDLNCKTTTGRLNNGVPQIPPQRGSSDLNSFRESLPIQEYQEDIIHTINHNQVVLVSSETGSGKTTQVPQMILDDCFANSKPCRIFCTQPRRIAALSIAERVAAERGEKIGQTVGYQIRLESKVSPKTLLTFCTNGVLLRTLMGGDSSLTVVTHILVDEVHERDRFSDFLLIVLRDALVKYKNLRLVLMSATLNTDLFLQYFNRCPIALIPGTLFDVQEFFLEDVLKWTEYSNKKMLKFKKEQYKVEKQQEQLSEWCHQEMINDDKPSTTSETDSAIDINTNTYIDDQQLELGQECDELEDWVVQEMDRLLGELWLTGNEDLFSQVFHLILSENVSVDYKHSETSVTPLMIASGRGFSNIVEKLLSLGANINIKASNEWTALDWSKKFEQNDIVDMLEGHLSTLELGADESVNQKNDDTISTEDRELLKTYQHSFDDEKVDIDLLSILLYKIHTTQPEGAVLVFLPGYDDIVALRDKVSEDKKFEQSRYVLYVLHSSIQSSDQKRVFKQPPSGVRKIILSTNIAETSITINDVVYVVDCGKVKEKTFDALSGITMLKSNWISKASSQQRKGRAGRCRPGICYHMFSRIRYSNLMEYQQPEILRFPLQELCLNTKLLAPANCEIADFLAKAPEPPAFLVVQNSIQILKQIDALDPFEDLTELGHHLTDLPIEPRLGKMVLFSVVLKCLDPVLTIVCSIAYKDPFVLPAQPYQKRASAMARRKFASDTFSDHMALLRAFQAWQKARTEGWERGFCEKNFLSSACMEMIVGMRTQLLGQLRASGFVRARGGGDIRDLNTNSENWAVVKAALCAGMYPNVIRVDRKKRCLVTQKEGKVRFHSSSVLSPAPTAASLSMSNQAETIKTLPSDWLIYEEMTRLQKMASVRCCTLVSPIAVALFGGSAKLSESAVREAEGYDEVVMNDIHHDSSESESEDKEDCKKSTLNIDDWISFRIDKEACKLALQLRQKWNTLLLRRMRSPSKPWSPMDECIIRAVINVLTNEEQAIGLQQPAGIGQRPRPMSAETMMTSGGGGRGGGHTSYDEFDRYGGRNNRLTKTPTNTPPRRNQNFKSPSSKSLDGSEGSNSSNTSGTNSLRGSKNNTPCASPQPHTTSKWSDHGSSTNRYFIMKCNNQKNLDISLSRGIWATTAANNKTINKSFMEGKTVYLIFSIQGSGHFQGYARMIGESSKDKSTDFSLQGLSGNFPIEWIKRSNIPFSSAHNLVNPWNDGKKVQISRDGQEIEPKVGESLLKLWDQKHSSPSSKQTVKSSQSESSTSKSKSSSPNFSSGYQGNTNDNNSQGHYQSHGHHRQGNQHGHSGMNVYSQGMNLSAMNAGFNSMYVNPHINQSSGGMMMSSSNASPRPGMSPVMILQRGSSSPGQGHPNFSNNPRGYGGGLPGSYHHGNQK</sequence>
<evidence type="ECO:0000256" key="5">
    <source>
        <dbReference type="ARBA" id="ARBA00022806"/>
    </source>
</evidence>
<name>A0AAN8KAJ0_PATCE</name>
<dbReference type="InterPro" id="IPR059023">
    <property type="entry name" value="RNA_hel_CTD"/>
</dbReference>
<dbReference type="GO" id="GO:0005634">
    <property type="term" value="C:nucleus"/>
    <property type="evidence" value="ECO:0007669"/>
    <property type="project" value="UniProtKB-SubCell"/>
</dbReference>
<evidence type="ECO:0008006" key="17">
    <source>
        <dbReference type="Google" id="ProtNLM"/>
    </source>
</evidence>
<dbReference type="InterPro" id="IPR011709">
    <property type="entry name" value="DEAD-box_helicase_OB_fold"/>
</dbReference>
<keyword evidence="3" id="KW-0547">Nucleotide-binding</keyword>
<evidence type="ECO:0000256" key="10">
    <source>
        <dbReference type="SAM" id="MobiDB-lite"/>
    </source>
</evidence>
<comment type="similarity">
    <text evidence="2">Belongs to the DEAD box helicase family. DEAH subfamily.</text>
</comment>
<dbReference type="InterPro" id="IPR048333">
    <property type="entry name" value="HA2_WH"/>
</dbReference>
<dbReference type="PANTHER" id="PTHR18934">
    <property type="entry name" value="ATP-DEPENDENT RNA HELICASE"/>
    <property type="match status" value="1"/>
</dbReference>
<dbReference type="InterPro" id="IPR002110">
    <property type="entry name" value="Ankyrin_rpt"/>
</dbReference>
<keyword evidence="8" id="KW-0539">Nucleus</keyword>
<dbReference type="PROSITE" id="PS51061">
    <property type="entry name" value="R3H"/>
    <property type="match status" value="1"/>
</dbReference>
<dbReference type="Pfam" id="PF26026">
    <property type="entry name" value="RNA_hel_CTD"/>
    <property type="match status" value="1"/>
</dbReference>
<dbReference type="FunFam" id="3.40.50.300:FF:000284">
    <property type="entry name" value="probable ATP-dependent RNA helicase YTHDC2"/>
    <property type="match status" value="1"/>
</dbReference>
<dbReference type="Pfam" id="PF00271">
    <property type="entry name" value="Helicase_C"/>
    <property type="match status" value="1"/>
</dbReference>
<protein>
    <recommendedName>
        <fullName evidence="17">RNA helicase</fullName>
    </recommendedName>
</protein>
<keyword evidence="4" id="KW-0378">Hydrolase</keyword>
<keyword evidence="5" id="KW-0347">Helicase</keyword>
<dbReference type="Pfam" id="PF04408">
    <property type="entry name" value="WHD_HA2"/>
    <property type="match status" value="1"/>
</dbReference>
<feature type="domain" description="R3H" evidence="12">
    <location>
        <begin position="70"/>
        <end position="134"/>
    </location>
</feature>
<keyword evidence="7" id="KW-0694">RNA-binding</keyword>
<dbReference type="FunFam" id="3.40.50.300:FF:001528">
    <property type="entry name" value="ATP-dependent RNA helicase YTHDC2"/>
    <property type="match status" value="1"/>
</dbReference>
<dbReference type="SUPFAM" id="SSF52540">
    <property type="entry name" value="P-loop containing nucleoside triphosphate hydrolases"/>
    <property type="match status" value="2"/>
</dbReference>
<dbReference type="Gene3D" id="3.40.50.300">
    <property type="entry name" value="P-loop containing nucleotide triphosphate hydrolases"/>
    <property type="match status" value="2"/>
</dbReference>
<dbReference type="Pfam" id="PF07717">
    <property type="entry name" value="OB_NTP_bind"/>
    <property type="match status" value="1"/>
</dbReference>
<feature type="compositionally biased region" description="Polar residues" evidence="10">
    <location>
        <begin position="1469"/>
        <end position="1483"/>
    </location>
</feature>
<gene>
    <name evidence="15" type="ORF">SNE40_004848</name>
</gene>
<dbReference type="PROSITE" id="PS51194">
    <property type="entry name" value="HELICASE_CTER"/>
    <property type="match status" value="1"/>
</dbReference>
<dbReference type="InterPro" id="IPR007502">
    <property type="entry name" value="Helicase-assoc_dom"/>
</dbReference>
<comment type="caution">
    <text evidence="15">The sequence shown here is derived from an EMBL/GenBank/DDBJ whole genome shotgun (WGS) entry which is preliminary data.</text>
</comment>
<dbReference type="PROSITE" id="PS51192">
    <property type="entry name" value="HELICASE_ATP_BIND_1"/>
    <property type="match status" value="1"/>
</dbReference>
<evidence type="ECO:0000259" key="11">
    <source>
        <dbReference type="PROSITE" id="PS50882"/>
    </source>
</evidence>
<dbReference type="GO" id="GO:0003723">
    <property type="term" value="F:RNA binding"/>
    <property type="evidence" value="ECO:0007669"/>
    <property type="project" value="UniProtKB-KW"/>
</dbReference>
<dbReference type="Pfam" id="PF04146">
    <property type="entry name" value="YTH"/>
    <property type="match status" value="1"/>
</dbReference>
<comment type="subcellular location">
    <subcellularLocation>
        <location evidence="1">Nucleus</location>
    </subcellularLocation>
</comment>
<dbReference type="Gene3D" id="3.10.590.10">
    <property type="entry name" value="ph1033 like domains"/>
    <property type="match status" value="1"/>
</dbReference>
<dbReference type="InterPro" id="IPR007275">
    <property type="entry name" value="YTH_domain"/>
</dbReference>
<feature type="compositionally biased region" description="Low complexity" evidence="10">
    <location>
        <begin position="1261"/>
        <end position="1275"/>
    </location>
</feature>
<dbReference type="PANTHER" id="PTHR18934:SF213">
    <property type="entry name" value="3'-5' RNA HELICASE YTHDC2"/>
    <property type="match status" value="1"/>
</dbReference>
<dbReference type="Gene3D" id="3.30.1370.50">
    <property type="entry name" value="R3H-like domain"/>
    <property type="match status" value="1"/>
</dbReference>
<evidence type="ECO:0000259" key="12">
    <source>
        <dbReference type="PROSITE" id="PS51061"/>
    </source>
</evidence>
<evidence type="ECO:0000256" key="3">
    <source>
        <dbReference type="ARBA" id="ARBA00022741"/>
    </source>
</evidence>
<dbReference type="Pfam" id="PF00270">
    <property type="entry name" value="DEAD"/>
    <property type="match status" value="1"/>
</dbReference>
<dbReference type="SMART" id="SM00490">
    <property type="entry name" value="HELICc"/>
    <property type="match status" value="1"/>
</dbReference>
<accession>A0AAN8KAJ0</accession>
<feature type="compositionally biased region" description="Polar residues" evidence="10">
    <location>
        <begin position="10"/>
        <end position="31"/>
    </location>
</feature>
<feature type="region of interest" description="Disordered" evidence="10">
    <location>
        <begin position="1436"/>
        <end position="1503"/>
    </location>
</feature>
<dbReference type="Proteomes" id="UP001347796">
    <property type="component" value="Unassembled WGS sequence"/>
</dbReference>
<evidence type="ECO:0000256" key="2">
    <source>
        <dbReference type="ARBA" id="ARBA00008792"/>
    </source>
</evidence>
<evidence type="ECO:0000256" key="9">
    <source>
        <dbReference type="PROSITE-ProRule" id="PRU00023"/>
    </source>
</evidence>
<feature type="compositionally biased region" description="Polar residues" evidence="10">
    <location>
        <begin position="1250"/>
        <end position="1259"/>
    </location>
</feature>
<keyword evidence="9" id="KW-0040">ANK repeat</keyword>
<dbReference type="Pfam" id="PF21010">
    <property type="entry name" value="HA2_C"/>
    <property type="match status" value="1"/>
</dbReference>
<feature type="compositionally biased region" description="Low complexity" evidence="10">
    <location>
        <begin position="1439"/>
        <end position="1468"/>
    </location>
</feature>
<dbReference type="CDD" id="cd18791">
    <property type="entry name" value="SF2_C_RHA"/>
    <property type="match status" value="1"/>
</dbReference>
<dbReference type="PROSITE" id="PS50088">
    <property type="entry name" value="ANK_REPEAT"/>
    <property type="match status" value="1"/>
</dbReference>
<dbReference type="FunFam" id="1.20.120.1080:FF:000008">
    <property type="entry name" value="probable ATP-dependent RNA helicase YTHDC2"/>
    <property type="match status" value="1"/>
</dbReference>
<dbReference type="SMART" id="SM00847">
    <property type="entry name" value="HA2"/>
    <property type="match status" value="1"/>
</dbReference>
<feature type="region of interest" description="Disordered" evidence="10">
    <location>
        <begin position="1552"/>
        <end position="1586"/>
    </location>
</feature>
<reference evidence="15 16" key="1">
    <citation type="submission" date="2024-01" db="EMBL/GenBank/DDBJ databases">
        <title>The genome of the rayed Mediterranean limpet Patella caerulea (Linnaeus, 1758).</title>
        <authorList>
            <person name="Anh-Thu Weber A."/>
            <person name="Halstead-Nussloch G."/>
        </authorList>
    </citation>
    <scope>NUCLEOTIDE SEQUENCE [LARGE SCALE GENOMIC DNA]</scope>
    <source>
        <strain evidence="15">AATW-2023a</strain>
        <tissue evidence="15">Whole specimen</tissue>
    </source>
</reference>
<dbReference type="GO" id="GO:0005524">
    <property type="term" value="F:ATP binding"/>
    <property type="evidence" value="ECO:0007669"/>
    <property type="project" value="UniProtKB-KW"/>
</dbReference>
<dbReference type="InterPro" id="IPR014001">
    <property type="entry name" value="Helicase_ATP-bd"/>
</dbReference>
<feature type="region of interest" description="Disordered" evidence="10">
    <location>
        <begin position="1"/>
        <end position="66"/>
    </location>
</feature>
<proteinExistence type="inferred from homology"/>
<feature type="region of interest" description="Disordered" evidence="10">
    <location>
        <begin position="1191"/>
        <end position="1299"/>
    </location>
</feature>
<evidence type="ECO:0000313" key="16">
    <source>
        <dbReference type="Proteomes" id="UP001347796"/>
    </source>
</evidence>
<dbReference type="InterPro" id="IPR036770">
    <property type="entry name" value="Ankyrin_rpt-contain_sf"/>
</dbReference>
<feature type="domain" description="YTH" evidence="11">
    <location>
        <begin position="1304"/>
        <end position="1434"/>
    </location>
</feature>
<dbReference type="InterPro" id="IPR011545">
    <property type="entry name" value="DEAD/DEAH_box_helicase_dom"/>
</dbReference>
<feature type="compositionally biased region" description="Low complexity" evidence="10">
    <location>
        <begin position="32"/>
        <end position="56"/>
    </location>
</feature>
<evidence type="ECO:0000256" key="8">
    <source>
        <dbReference type="ARBA" id="ARBA00023242"/>
    </source>
</evidence>
<feature type="compositionally biased region" description="Low complexity" evidence="10">
    <location>
        <begin position="1232"/>
        <end position="1248"/>
    </location>
</feature>
<evidence type="ECO:0000256" key="7">
    <source>
        <dbReference type="ARBA" id="ARBA00022884"/>
    </source>
</evidence>
<evidence type="ECO:0000313" key="15">
    <source>
        <dbReference type="EMBL" id="KAK6188730.1"/>
    </source>
</evidence>
<feature type="compositionally biased region" description="Polar residues" evidence="10">
    <location>
        <begin position="1276"/>
        <end position="1299"/>
    </location>
</feature>
<dbReference type="Gene3D" id="1.25.40.20">
    <property type="entry name" value="Ankyrin repeat-containing domain"/>
    <property type="match status" value="1"/>
</dbReference>